<accession>A0A445M4F9</accession>
<sequence length="93" mass="10930">MVDTSHEELLWALSLSIVVTYMLLPKSKFTKAIEFLETWGLFFMFAGISVWAWLFFYFFMPETKGMALEEMEMLFSKNKGRKPTTETDPRQNA</sequence>
<comment type="caution">
    <text evidence="7">The sequence shown here is derived from an EMBL/GenBank/DDBJ whole genome shotgun (WGS) entry which is preliminary data.</text>
</comment>
<name>A0A445M4F9_GLYSO</name>
<organism evidence="7 8">
    <name type="scientific">Glycine soja</name>
    <name type="common">Wild soybean</name>
    <dbReference type="NCBI Taxonomy" id="3848"/>
    <lineage>
        <taxon>Eukaryota</taxon>
        <taxon>Viridiplantae</taxon>
        <taxon>Streptophyta</taxon>
        <taxon>Embryophyta</taxon>
        <taxon>Tracheophyta</taxon>
        <taxon>Spermatophyta</taxon>
        <taxon>Magnoliopsida</taxon>
        <taxon>eudicotyledons</taxon>
        <taxon>Gunneridae</taxon>
        <taxon>Pentapetalae</taxon>
        <taxon>rosids</taxon>
        <taxon>fabids</taxon>
        <taxon>Fabales</taxon>
        <taxon>Fabaceae</taxon>
        <taxon>Papilionoideae</taxon>
        <taxon>50 kb inversion clade</taxon>
        <taxon>NPAAA clade</taxon>
        <taxon>indigoferoid/millettioid clade</taxon>
        <taxon>Phaseoleae</taxon>
        <taxon>Glycine</taxon>
        <taxon>Glycine subgen. Soja</taxon>
    </lineage>
</organism>
<keyword evidence="4 6" id="KW-1133">Transmembrane helix</keyword>
<keyword evidence="2" id="KW-0813">Transport</keyword>
<evidence type="ECO:0000256" key="3">
    <source>
        <dbReference type="ARBA" id="ARBA00022692"/>
    </source>
</evidence>
<feature type="transmembrane region" description="Helical" evidence="6">
    <location>
        <begin position="39"/>
        <end position="59"/>
    </location>
</feature>
<reference evidence="7 8" key="1">
    <citation type="submission" date="2018-09" db="EMBL/GenBank/DDBJ databases">
        <title>A high-quality reference genome of wild soybean provides a powerful tool to mine soybean genomes.</title>
        <authorList>
            <person name="Xie M."/>
            <person name="Chung C.Y.L."/>
            <person name="Li M.-W."/>
            <person name="Wong F.-L."/>
            <person name="Chan T.-F."/>
            <person name="Lam H.-M."/>
        </authorList>
    </citation>
    <scope>NUCLEOTIDE SEQUENCE [LARGE SCALE GENOMIC DNA]</scope>
    <source>
        <strain evidence="8">cv. W05</strain>
        <tissue evidence="7">Hypocotyl of etiolated seedlings</tissue>
    </source>
</reference>
<evidence type="ECO:0000256" key="6">
    <source>
        <dbReference type="SAM" id="Phobius"/>
    </source>
</evidence>
<dbReference type="PANTHER" id="PTHR48020:SF12">
    <property type="entry name" value="PROTON MYO-INOSITOL COTRANSPORTER"/>
    <property type="match status" value="1"/>
</dbReference>
<protein>
    <submittedName>
        <fullName evidence="7">Uncharacterized protein</fullName>
    </submittedName>
</protein>
<dbReference type="Pfam" id="PF00083">
    <property type="entry name" value="Sugar_tr"/>
    <property type="match status" value="1"/>
</dbReference>
<evidence type="ECO:0000256" key="1">
    <source>
        <dbReference type="ARBA" id="ARBA00004370"/>
    </source>
</evidence>
<dbReference type="Proteomes" id="UP000289340">
    <property type="component" value="Chromosome 1"/>
</dbReference>
<evidence type="ECO:0000256" key="5">
    <source>
        <dbReference type="ARBA" id="ARBA00023136"/>
    </source>
</evidence>
<dbReference type="InterPro" id="IPR036259">
    <property type="entry name" value="MFS_trans_sf"/>
</dbReference>
<feature type="transmembrane region" description="Helical" evidence="6">
    <location>
        <begin position="9"/>
        <end position="27"/>
    </location>
</feature>
<dbReference type="InterPro" id="IPR050814">
    <property type="entry name" value="Myo-inositol_Transporter"/>
</dbReference>
<evidence type="ECO:0000313" key="7">
    <source>
        <dbReference type="EMBL" id="RZC30456.1"/>
    </source>
</evidence>
<evidence type="ECO:0000313" key="8">
    <source>
        <dbReference type="Proteomes" id="UP000289340"/>
    </source>
</evidence>
<gene>
    <name evidence="7" type="ORF">D0Y65_001839</name>
</gene>
<keyword evidence="3 6" id="KW-0812">Transmembrane</keyword>
<dbReference type="InterPro" id="IPR005828">
    <property type="entry name" value="MFS_sugar_transport-like"/>
</dbReference>
<evidence type="ECO:0000256" key="2">
    <source>
        <dbReference type="ARBA" id="ARBA00022448"/>
    </source>
</evidence>
<dbReference type="Gene3D" id="1.20.1250.20">
    <property type="entry name" value="MFS general substrate transporter like domains"/>
    <property type="match status" value="1"/>
</dbReference>
<keyword evidence="8" id="KW-1185">Reference proteome</keyword>
<keyword evidence="5 6" id="KW-0472">Membrane</keyword>
<dbReference type="GO" id="GO:0016324">
    <property type="term" value="C:apical plasma membrane"/>
    <property type="evidence" value="ECO:0007669"/>
    <property type="project" value="TreeGrafter"/>
</dbReference>
<dbReference type="EMBL" id="QZWG01000001">
    <property type="protein sequence ID" value="RZC30456.1"/>
    <property type="molecule type" value="Genomic_DNA"/>
</dbReference>
<evidence type="ECO:0000256" key="4">
    <source>
        <dbReference type="ARBA" id="ARBA00022989"/>
    </source>
</evidence>
<comment type="subcellular location">
    <subcellularLocation>
        <location evidence="1">Membrane</location>
    </subcellularLocation>
</comment>
<proteinExistence type="predicted"/>
<dbReference type="GO" id="GO:0005366">
    <property type="term" value="F:myo-inositol:proton symporter activity"/>
    <property type="evidence" value="ECO:0007669"/>
    <property type="project" value="TreeGrafter"/>
</dbReference>
<dbReference type="AlphaFoldDB" id="A0A445M4F9"/>
<dbReference type="PANTHER" id="PTHR48020">
    <property type="entry name" value="PROTON MYO-INOSITOL COTRANSPORTER"/>
    <property type="match status" value="1"/>
</dbReference>